<dbReference type="AlphaFoldDB" id="A0A8J4DNU5"/>
<sequence length="420" mass="45516">MRDVDRWTGALACALQAAAGMTNERFAGWLGIATRTVAYWHSRPDTVPGSANQDLLHAALRRLPAAARDRFVGEVRQPKSVADESVAHTVVAAVDDVTSDALLLNTAAPAESPESLQDEVTLLSRATSRTAFDVFTSARQIREEARRQVDRTRRPTALSDLYSTIGQATSLMASTAFDLGHWHESETLARASTRYADLAGHASLKAWTLGLQMTLANWRDEPDAALTYYSRAMSQAPEGSPRLRLRHIAARSYALLGDKVAVDRTLTDADRDRAVAALRQDELTTSVGGEFAFEEARAAACAAACWLDVHDGEKAVRYAETALERYAAEPPGRRPYSQINGALIDIAAGRLLMRDRDGVIAALGSVLDLPVAKRNVSLTGRMRRISTALAAPAKNGDSGLAQLAQRIESWLAETSSRPLI</sequence>
<keyword evidence="2" id="KW-1185">Reference proteome</keyword>
<comment type="caution">
    <text evidence="1">The sequence shown here is derived from an EMBL/GenBank/DDBJ whole genome shotgun (WGS) entry which is preliminary data.</text>
</comment>
<dbReference type="RefSeq" id="WP_239152206.1">
    <property type="nucleotide sequence ID" value="NZ_BOPF01000002.1"/>
</dbReference>
<dbReference type="EMBL" id="BOPF01000002">
    <property type="protein sequence ID" value="GIJ43948.1"/>
    <property type="molecule type" value="Genomic_DNA"/>
</dbReference>
<proteinExistence type="predicted"/>
<protein>
    <submittedName>
        <fullName evidence="1">Uncharacterized protein</fullName>
    </submittedName>
</protein>
<reference evidence="1" key="1">
    <citation type="submission" date="2021-01" db="EMBL/GenBank/DDBJ databases">
        <title>Whole genome shotgun sequence of Virgisporangium aliadipatigenens NBRC 105644.</title>
        <authorList>
            <person name="Komaki H."/>
            <person name="Tamura T."/>
        </authorList>
    </citation>
    <scope>NUCLEOTIDE SEQUENCE</scope>
    <source>
        <strain evidence="1">NBRC 105644</strain>
    </source>
</reference>
<evidence type="ECO:0000313" key="1">
    <source>
        <dbReference type="EMBL" id="GIJ43948.1"/>
    </source>
</evidence>
<dbReference type="Proteomes" id="UP000619260">
    <property type="component" value="Unassembled WGS sequence"/>
</dbReference>
<name>A0A8J4DNU5_9ACTN</name>
<gene>
    <name evidence="1" type="ORF">Val02_08340</name>
</gene>
<organism evidence="1 2">
    <name type="scientific">Virgisporangium aliadipatigenens</name>
    <dbReference type="NCBI Taxonomy" id="741659"/>
    <lineage>
        <taxon>Bacteria</taxon>
        <taxon>Bacillati</taxon>
        <taxon>Actinomycetota</taxon>
        <taxon>Actinomycetes</taxon>
        <taxon>Micromonosporales</taxon>
        <taxon>Micromonosporaceae</taxon>
        <taxon>Virgisporangium</taxon>
    </lineage>
</organism>
<evidence type="ECO:0000313" key="2">
    <source>
        <dbReference type="Proteomes" id="UP000619260"/>
    </source>
</evidence>
<accession>A0A8J4DNU5</accession>